<name>A0ACC1RXQ1_9HYPO</name>
<evidence type="ECO:0000313" key="1">
    <source>
        <dbReference type="EMBL" id="KAJ3527823.1"/>
    </source>
</evidence>
<keyword evidence="2" id="KW-1185">Reference proteome</keyword>
<evidence type="ECO:0000313" key="2">
    <source>
        <dbReference type="Proteomes" id="UP001148629"/>
    </source>
</evidence>
<gene>
    <name evidence="1" type="ORF">NM208_g10513</name>
</gene>
<proteinExistence type="predicted"/>
<sequence length="86" mass="10131">MPDNANQRLQQLRRRMQQRKRPICYGGKRSRSPKELLREIQQRANEMERSLEELLEKAAERLQLPCPRCGHKEGDQKAEEASDTNT</sequence>
<protein>
    <submittedName>
        <fullName evidence="1">Uncharacterized protein</fullName>
    </submittedName>
</protein>
<dbReference type="EMBL" id="JANRMS010001499">
    <property type="protein sequence ID" value="KAJ3527823.1"/>
    <property type="molecule type" value="Genomic_DNA"/>
</dbReference>
<reference evidence="1" key="1">
    <citation type="submission" date="2022-08" db="EMBL/GenBank/DDBJ databases">
        <title>Genome Sequence of Fusarium decemcellulare.</title>
        <authorList>
            <person name="Buettner E."/>
        </authorList>
    </citation>
    <scope>NUCLEOTIDE SEQUENCE</scope>
    <source>
        <strain evidence="1">Babe19</strain>
    </source>
</reference>
<organism evidence="1 2">
    <name type="scientific">Fusarium decemcellulare</name>
    <dbReference type="NCBI Taxonomy" id="57161"/>
    <lineage>
        <taxon>Eukaryota</taxon>
        <taxon>Fungi</taxon>
        <taxon>Dikarya</taxon>
        <taxon>Ascomycota</taxon>
        <taxon>Pezizomycotina</taxon>
        <taxon>Sordariomycetes</taxon>
        <taxon>Hypocreomycetidae</taxon>
        <taxon>Hypocreales</taxon>
        <taxon>Nectriaceae</taxon>
        <taxon>Fusarium</taxon>
        <taxon>Fusarium decemcellulare species complex</taxon>
    </lineage>
</organism>
<accession>A0ACC1RXQ1</accession>
<dbReference type="Proteomes" id="UP001148629">
    <property type="component" value="Unassembled WGS sequence"/>
</dbReference>
<comment type="caution">
    <text evidence="1">The sequence shown here is derived from an EMBL/GenBank/DDBJ whole genome shotgun (WGS) entry which is preliminary data.</text>
</comment>